<dbReference type="CDD" id="cd00042">
    <property type="entry name" value="CY"/>
    <property type="match status" value="1"/>
</dbReference>
<dbReference type="KEGG" id="muo:115465635"/>
<dbReference type="Gene3D" id="3.10.450.10">
    <property type="match status" value="1"/>
</dbReference>
<dbReference type="GO" id="GO:0004869">
    <property type="term" value="F:cysteine-type endopeptidase inhibitor activity"/>
    <property type="evidence" value="ECO:0007669"/>
    <property type="project" value="UniProtKB-KW"/>
</dbReference>
<proteinExistence type="inferred from homology"/>
<name>A0A6P7X950_9AMPH</name>
<organism evidence="7 8">
    <name type="scientific">Microcaecilia unicolor</name>
    <dbReference type="NCBI Taxonomy" id="1415580"/>
    <lineage>
        <taxon>Eukaryota</taxon>
        <taxon>Metazoa</taxon>
        <taxon>Chordata</taxon>
        <taxon>Craniata</taxon>
        <taxon>Vertebrata</taxon>
        <taxon>Euteleostomi</taxon>
        <taxon>Amphibia</taxon>
        <taxon>Gymnophiona</taxon>
        <taxon>Siphonopidae</taxon>
        <taxon>Microcaecilia</taxon>
    </lineage>
</organism>
<dbReference type="PANTHER" id="PTHR46186">
    <property type="entry name" value="CYSTATIN"/>
    <property type="match status" value="1"/>
</dbReference>
<dbReference type="PROSITE" id="PS00287">
    <property type="entry name" value="CYSTATIN"/>
    <property type="match status" value="1"/>
</dbReference>
<dbReference type="AlphaFoldDB" id="A0A6P7X950"/>
<evidence type="ECO:0000256" key="2">
    <source>
        <dbReference type="ARBA" id="ARBA00022690"/>
    </source>
</evidence>
<evidence type="ECO:0000313" key="8">
    <source>
        <dbReference type="RefSeq" id="XP_030052122.1"/>
    </source>
</evidence>
<dbReference type="PANTHER" id="PTHR46186:SF2">
    <property type="entry name" value="CYSTATIN"/>
    <property type="match status" value="1"/>
</dbReference>
<evidence type="ECO:0000259" key="6">
    <source>
        <dbReference type="SMART" id="SM00043"/>
    </source>
</evidence>
<dbReference type="InterPro" id="IPR046350">
    <property type="entry name" value="Cystatin_sf"/>
</dbReference>
<protein>
    <submittedName>
        <fullName evidence="8">Cystatin-C-like</fullName>
    </submittedName>
</protein>
<accession>A0A6P7X950</accession>
<evidence type="ECO:0000256" key="5">
    <source>
        <dbReference type="SAM" id="SignalP"/>
    </source>
</evidence>
<dbReference type="GO" id="GO:0005615">
    <property type="term" value="C:extracellular space"/>
    <property type="evidence" value="ECO:0007669"/>
    <property type="project" value="TreeGrafter"/>
</dbReference>
<evidence type="ECO:0000256" key="3">
    <source>
        <dbReference type="ARBA" id="ARBA00022704"/>
    </source>
</evidence>
<dbReference type="RefSeq" id="XP_030052122.1">
    <property type="nucleotide sequence ID" value="XM_030196262.1"/>
</dbReference>
<keyword evidence="2" id="KW-0646">Protease inhibitor</keyword>
<feature type="chain" id="PRO_5028448092" evidence="5">
    <location>
        <begin position="22"/>
        <end position="132"/>
    </location>
</feature>
<keyword evidence="3" id="KW-0789">Thiol protease inhibitor</keyword>
<dbReference type="GO" id="GO:0031982">
    <property type="term" value="C:vesicle"/>
    <property type="evidence" value="ECO:0007669"/>
    <property type="project" value="TreeGrafter"/>
</dbReference>
<evidence type="ECO:0000256" key="4">
    <source>
        <dbReference type="ARBA" id="ARBA00023157"/>
    </source>
</evidence>
<comment type="similarity">
    <text evidence="1">Belongs to the cystatin family.</text>
</comment>
<gene>
    <name evidence="8" type="primary">LOC115465635</name>
</gene>
<keyword evidence="7" id="KW-1185">Reference proteome</keyword>
<keyword evidence="4" id="KW-1015">Disulfide bond</keyword>
<sequence length="132" mass="14258">MANFWLCLSVILSSSVLFSSAVMTGASEPIDPSRPEVQNAARYAVSVYNEKSENEYLFKVLKVVSAESQIVAGVIYRMNVEIGLTQCKKGSTDNAASCPGQTATFLCKFAVLEQAWINVKSVLESSCEPAGH</sequence>
<dbReference type="GeneID" id="115465635"/>
<dbReference type="Proteomes" id="UP000515156">
    <property type="component" value="Chromosome 3"/>
</dbReference>
<dbReference type="InterPro" id="IPR018073">
    <property type="entry name" value="Prot_inh_cystat_CS"/>
</dbReference>
<dbReference type="InterPro" id="IPR000010">
    <property type="entry name" value="Cystatin_dom"/>
</dbReference>
<dbReference type="OrthoDB" id="1908104at2759"/>
<feature type="signal peptide" evidence="5">
    <location>
        <begin position="1"/>
        <end position="21"/>
    </location>
</feature>
<dbReference type="InParanoid" id="A0A6P7X950"/>
<dbReference type="SMART" id="SM00043">
    <property type="entry name" value="CY"/>
    <property type="match status" value="1"/>
</dbReference>
<dbReference type="FunFam" id="3.10.450.10:FF:000004">
    <property type="entry name" value="Cystatin C"/>
    <property type="match status" value="1"/>
</dbReference>
<dbReference type="GO" id="GO:0005737">
    <property type="term" value="C:cytoplasm"/>
    <property type="evidence" value="ECO:0007669"/>
    <property type="project" value="TreeGrafter"/>
</dbReference>
<reference evidence="8" key="1">
    <citation type="submission" date="2025-08" db="UniProtKB">
        <authorList>
            <consortium name="RefSeq"/>
        </authorList>
    </citation>
    <scope>IDENTIFICATION</scope>
</reference>
<feature type="domain" description="Cystatin" evidence="6">
    <location>
        <begin position="22"/>
        <end position="128"/>
    </location>
</feature>
<keyword evidence="5" id="KW-0732">Signal</keyword>
<dbReference type="SUPFAM" id="SSF54403">
    <property type="entry name" value="Cystatin/monellin"/>
    <property type="match status" value="1"/>
</dbReference>
<dbReference type="Pfam" id="PF00031">
    <property type="entry name" value="Cystatin"/>
    <property type="match status" value="1"/>
</dbReference>
<evidence type="ECO:0000313" key="7">
    <source>
        <dbReference type="Proteomes" id="UP000515156"/>
    </source>
</evidence>
<evidence type="ECO:0000256" key="1">
    <source>
        <dbReference type="ARBA" id="ARBA00009403"/>
    </source>
</evidence>